<evidence type="ECO:0000313" key="3">
    <source>
        <dbReference type="EMBL" id="SEK21874.1"/>
    </source>
</evidence>
<evidence type="ECO:0000313" key="4">
    <source>
        <dbReference type="Proteomes" id="UP000182321"/>
    </source>
</evidence>
<dbReference type="InterPro" id="IPR002201">
    <property type="entry name" value="Glyco_trans_9"/>
</dbReference>
<keyword evidence="4" id="KW-1185">Reference proteome</keyword>
<dbReference type="RefSeq" id="WP_074788841.1">
    <property type="nucleotide sequence ID" value="NZ_FNZX01000003.1"/>
</dbReference>
<keyword evidence="2 3" id="KW-0808">Transferase</keyword>
<evidence type="ECO:0000256" key="1">
    <source>
        <dbReference type="ARBA" id="ARBA00022676"/>
    </source>
</evidence>
<dbReference type="PANTHER" id="PTHR30160">
    <property type="entry name" value="TETRAACYLDISACCHARIDE 4'-KINASE-RELATED"/>
    <property type="match status" value="1"/>
</dbReference>
<dbReference type="Proteomes" id="UP000182321">
    <property type="component" value="Unassembled WGS sequence"/>
</dbReference>
<dbReference type="GO" id="GO:0009244">
    <property type="term" value="P:lipopolysaccharide core region biosynthetic process"/>
    <property type="evidence" value="ECO:0007669"/>
    <property type="project" value="TreeGrafter"/>
</dbReference>
<dbReference type="Gene3D" id="3.40.50.2000">
    <property type="entry name" value="Glycogen Phosphorylase B"/>
    <property type="match status" value="1"/>
</dbReference>
<dbReference type="InterPro" id="IPR051199">
    <property type="entry name" value="LPS_LOS_Heptosyltrfase"/>
</dbReference>
<sequence length="510" mass="58716">MEKDKVKKIKMAVMLNGGLGTYVMELNYLQCLYSKFGDSLLVDVFATNSNSVNRGLMEGQPFINEYFLRDEYSSEGYDLCIDINWFVKVSYFDETKIKRISESFYTLLEKWINFQNSERTRHMVGNNNMFDPNIYQYALVLGKNRLNITDIDEVLGVKSEYIYRMKCLLDENTVLNDFNLSNRTYITMQSGVNAASNTLTSPRQWPIEHYEALVKLLKAKYPEIVLIQLGEADNNLPIAGVDVNLLGKTEFEELKVILKNSLLHIDGDCGMLHMRKTLGGGPSVALWGQTPVEILGYGDDINIIANTCPSWCGKLYTGWKQRCYLYDTPKCMYDILPEKVFEKMENYIDDGKIEKVVKLPALQSFVCKNGIVLDDEWVKEWLSKRDIFAFDLQDIRLSELEATRLTPEGYVRCRLDEMPQYKYLKGDNAAYKEYMALNDLYNEGHEHSEAKYQSLLEELKAGIDISRVIVIDGTDRILDGVHRATYIAAKNGFDTTVRVLKLYGDWMFDL</sequence>
<reference evidence="4" key="1">
    <citation type="submission" date="2016-10" db="EMBL/GenBank/DDBJ databases">
        <authorList>
            <person name="Varghese N."/>
            <person name="Submissions S."/>
        </authorList>
    </citation>
    <scope>NUCLEOTIDE SEQUENCE [LARGE SCALE GENOMIC DNA]</scope>
    <source>
        <strain evidence="4">ACV-9</strain>
    </source>
</reference>
<organism evidence="3 4">
    <name type="scientific">Pseudobutyrivibrio ruminis</name>
    <dbReference type="NCBI Taxonomy" id="46206"/>
    <lineage>
        <taxon>Bacteria</taxon>
        <taxon>Bacillati</taxon>
        <taxon>Bacillota</taxon>
        <taxon>Clostridia</taxon>
        <taxon>Lachnospirales</taxon>
        <taxon>Lachnospiraceae</taxon>
        <taxon>Pseudobutyrivibrio</taxon>
    </lineage>
</organism>
<dbReference type="AlphaFoldDB" id="A0A1H7F813"/>
<evidence type="ECO:0000256" key="2">
    <source>
        <dbReference type="ARBA" id="ARBA00022679"/>
    </source>
</evidence>
<name>A0A1H7F813_9FIRM</name>
<dbReference type="Pfam" id="PF01075">
    <property type="entry name" value="Glyco_transf_9"/>
    <property type="match status" value="1"/>
</dbReference>
<gene>
    <name evidence="3" type="ORF">SAMN02910377_00350</name>
</gene>
<dbReference type="SUPFAM" id="SSF53756">
    <property type="entry name" value="UDP-Glycosyltransferase/glycogen phosphorylase"/>
    <property type="match status" value="1"/>
</dbReference>
<accession>A0A1H7F813</accession>
<keyword evidence="1" id="KW-0328">Glycosyltransferase</keyword>
<dbReference type="EMBL" id="FNZX01000003">
    <property type="protein sequence ID" value="SEK21874.1"/>
    <property type="molecule type" value="Genomic_DNA"/>
</dbReference>
<dbReference type="GO" id="GO:0005829">
    <property type="term" value="C:cytosol"/>
    <property type="evidence" value="ECO:0007669"/>
    <property type="project" value="TreeGrafter"/>
</dbReference>
<dbReference type="GO" id="GO:0008713">
    <property type="term" value="F:ADP-heptose-lipopolysaccharide heptosyltransferase activity"/>
    <property type="evidence" value="ECO:0007669"/>
    <property type="project" value="TreeGrafter"/>
</dbReference>
<protein>
    <submittedName>
        <fullName evidence="3">ADP-heptose:LPS heptosyltransferase</fullName>
    </submittedName>
</protein>
<proteinExistence type="predicted"/>